<sequence length="206" mass="21694">MTIAAESLLLYCGALVILFLTPGPVWVAMIARGLTGGFAAAWPLAVGVALGDLFWPLAAIFGLSWVASVYADFMSVLRWVAVAIFLVMGWMLIRNAGKPISTDSRLTRPGRFAGFAAGIAVILGNPKAILFYMGVLPGFFDLTRLTSVDVAAILAVSAAIPMAGNLCFALMVDRVRRLLSSPEALRRLNVTAGVLLIAVAGVIALS</sequence>
<evidence type="ECO:0000256" key="6">
    <source>
        <dbReference type="SAM" id="Phobius"/>
    </source>
</evidence>
<feature type="transmembrane region" description="Helical" evidence="6">
    <location>
        <begin position="184"/>
        <end position="205"/>
    </location>
</feature>
<keyword evidence="5 6" id="KW-0472">Membrane</keyword>
<keyword evidence="3 6" id="KW-0812">Transmembrane</keyword>
<dbReference type="InterPro" id="IPR001123">
    <property type="entry name" value="LeuE-type"/>
</dbReference>
<comment type="subcellular location">
    <subcellularLocation>
        <location evidence="1">Cell membrane</location>
        <topology evidence="1">Multi-pass membrane protein</topology>
    </subcellularLocation>
</comment>
<dbReference type="GO" id="GO:0015171">
    <property type="term" value="F:amino acid transmembrane transporter activity"/>
    <property type="evidence" value="ECO:0007669"/>
    <property type="project" value="TreeGrafter"/>
</dbReference>
<feature type="transmembrane region" description="Helical" evidence="6">
    <location>
        <begin position="114"/>
        <end position="140"/>
    </location>
</feature>
<dbReference type="EMBL" id="PZKG01000012">
    <property type="protein sequence ID" value="PTE22972.1"/>
    <property type="molecule type" value="Genomic_DNA"/>
</dbReference>
<feature type="transmembrane region" description="Helical" evidence="6">
    <location>
        <begin position="6"/>
        <end position="29"/>
    </location>
</feature>
<feature type="transmembrane region" description="Helical" evidence="6">
    <location>
        <begin position="152"/>
        <end position="172"/>
    </location>
</feature>
<dbReference type="RefSeq" id="WP_107662743.1">
    <property type="nucleotide sequence ID" value="NZ_PZKG01000012.1"/>
</dbReference>
<feature type="transmembrane region" description="Helical" evidence="6">
    <location>
        <begin position="73"/>
        <end position="93"/>
    </location>
</feature>
<dbReference type="PANTHER" id="PTHR30086:SF20">
    <property type="entry name" value="ARGININE EXPORTER PROTEIN ARGO-RELATED"/>
    <property type="match status" value="1"/>
</dbReference>
<evidence type="ECO:0000313" key="7">
    <source>
        <dbReference type="EMBL" id="PTE22972.1"/>
    </source>
</evidence>
<evidence type="ECO:0000256" key="4">
    <source>
        <dbReference type="ARBA" id="ARBA00022989"/>
    </source>
</evidence>
<comment type="caution">
    <text evidence="7">The sequence shown here is derived from an EMBL/GenBank/DDBJ whole genome shotgun (WGS) entry which is preliminary data.</text>
</comment>
<protein>
    <submittedName>
        <fullName evidence="7">Lysine transporter LysE</fullName>
    </submittedName>
</protein>
<reference evidence="7 8" key="1">
    <citation type="submission" date="2018-03" db="EMBL/GenBank/DDBJ databases">
        <title>Cereibacter changlensis.</title>
        <authorList>
            <person name="Meyer T.E."/>
            <person name="Miller S."/>
            <person name="Lodha T."/>
            <person name="Gandham S."/>
            <person name="Chintalapati S."/>
            <person name="Chintalapati V.R."/>
        </authorList>
    </citation>
    <scope>NUCLEOTIDE SEQUENCE [LARGE SCALE GENOMIC DNA]</scope>
    <source>
        <strain evidence="7 8">JA139</strain>
    </source>
</reference>
<keyword evidence="8" id="KW-1185">Reference proteome</keyword>
<keyword evidence="4 6" id="KW-1133">Transmembrane helix</keyword>
<evidence type="ECO:0000313" key="8">
    <source>
        <dbReference type="Proteomes" id="UP000241010"/>
    </source>
</evidence>
<name>A0A2T4JYG8_9RHOB</name>
<organism evidence="7 8">
    <name type="scientific">Cereibacter changlensis JA139</name>
    <dbReference type="NCBI Taxonomy" id="1188249"/>
    <lineage>
        <taxon>Bacteria</taxon>
        <taxon>Pseudomonadati</taxon>
        <taxon>Pseudomonadota</taxon>
        <taxon>Alphaproteobacteria</taxon>
        <taxon>Rhodobacterales</taxon>
        <taxon>Paracoccaceae</taxon>
        <taxon>Cereibacter</taxon>
    </lineage>
</organism>
<dbReference type="Proteomes" id="UP000241010">
    <property type="component" value="Unassembled WGS sequence"/>
</dbReference>
<evidence type="ECO:0000256" key="3">
    <source>
        <dbReference type="ARBA" id="ARBA00022692"/>
    </source>
</evidence>
<dbReference type="AlphaFoldDB" id="A0A2T4JYG8"/>
<proteinExistence type="predicted"/>
<evidence type="ECO:0000256" key="1">
    <source>
        <dbReference type="ARBA" id="ARBA00004651"/>
    </source>
</evidence>
<dbReference type="OrthoDB" id="9804822at2"/>
<accession>A0A2T4JYG8</accession>
<gene>
    <name evidence="7" type="ORF">C5F48_04675</name>
</gene>
<dbReference type="PANTHER" id="PTHR30086">
    <property type="entry name" value="ARGININE EXPORTER PROTEIN ARGO"/>
    <property type="match status" value="1"/>
</dbReference>
<dbReference type="Pfam" id="PF01810">
    <property type="entry name" value="LysE"/>
    <property type="match status" value="1"/>
</dbReference>
<keyword evidence="2" id="KW-1003">Cell membrane</keyword>
<evidence type="ECO:0000256" key="2">
    <source>
        <dbReference type="ARBA" id="ARBA00022475"/>
    </source>
</evidence>
<dbReference type="GO" id="GO:0005886">
    <property type="term" value="C:plasma membrane"/>
    <property type="evidence" value="ECO:0007669"/>
    <property type="project" value="UniProtKB-SubCell"/>
</dbReference>
<feature type="transmembrane region" description="Helical" evidence="6">
    <location>
        <begin position="41"/>
        <end position="67"/>
    </location>
</feature>
<evidence type="ECO:0000256" key="5">
    <source>
        <dbReference type="ARBA" id="ARBA00023136"/>
    </source>
</evidence>